<comment type="function">
    <text evidence="4">Flagellin is the subunit protein which polymerizes to form the filaments of bacterial flagella.</text>
</comment>
<evidence type="ECO:0000256" key="4">
    <source>
        <dbReference type="RuleBase" id="RU362073"/>
    </source>
</evidence>
<dbReference type="Gene3D" id="1.20.1330.10">
    <property type="entry name" value="f41 fragment of flagellin, N-terminal domain"/>
    <property type="match status" value="1"/>
</dbReference>
<sequence length="268" mass="30255">MLINNALVLGTFNRHNNNVQRREKNVETLASGKRINKASDDASGLGICESMKAQIRGLSQGQRNTQDGLSFLQYAEGQLEGVHENLLKMREMAVRFSNDTYSDSDREVADKEFQQLKKDITYISETAEVNGIKVMGEDKKLQIQVRYEPYKVEEIGLRKINLDSLDLSSENIRSRQNSSKCLEKIDDSLEKVLDYRESLGVAMNRFESLLKDSSNAENNTTASLSRIEDIGTAMASMNLFKNDVLVKYTNAMMAHANQDTNNTIQLLK</sequence>
<evidence type="ECO:0000256" key="3">
    <source>
        <dbReference type="ARBA" id="ARBA00023143"/>
    </source>
</evidence>
<protein>
    <recommendedName>
        <fullName evidence="2 4">Flagellin</fullName>
    </recommendedName>
</protein>
<evidence type="ECO:0000259" key="5">
    <source>
        <dbReference type="Pfam" id="PF00669"/>
    </source>
</evidence>
<evidence type="ECO:0000313" key="8">
    <source>
        <dbReference type="Proteomes" id="UP001224418"/>
    </source>
</evidence>
<evidence type="ECO:0000256" key="1">
    <source>
        <dbReference type="ARBA" id="ARBA00005709"/>
    </source>
</evidence>
<comment type="caution">
    <text evidence="7">The sequence shown here is derived from an EMBL/GenBank/DDBJ whole genome shotgun (WGS) entry which is preliminary data.</text>
</comment>
<keyword evidence="7" id="KW-0966">Cell projection</keyword>
<evidence type="ECO:0000259" key="6">
    <source>
        <dbReference type="Pfam" id="PF00700"/>
    </source>
</evidence>
<reference evidence="7 8" key="1">
    <citation type="submission" date="2023-07" db="EMBL/GenBank/DDBJ databases">
        <title>Genomic Encyclopedia of Type Strains, Phase IV (KMG-IV): sequencing the most valuable type-strain genomes for metagenomic binning, comparative biology and taxonomic classification.</title>
        <authorList>
            <person name="Goeker M."/>
        </authorList>
    </citation>
    <scope>NUCLEOTIDE SEQUENCE [LARGE SCALE GENOMIC DNA]</scope>
    <source>
        <strain evidence="7 8">DSM 1400</strain>
    </source>
</reference>
<dbReference type="Pfam" id="PF00669">
    <property type="entry name" value="Flagellin_N"/>
    <property type="match status" value="1"/>
</dbReference>
<organism evidence="7 8">
    <name type="scientific">Hathewaya limosa</name>
    <name type="common">Clostridium limosum</name>
    <dbReference type="NCBI Taxonomy" id="1536"/>
    <lineage>
        <taxon>Bacteria</taxon>
        <taxon>Bacillati</taxon>
        <taxon>Bacillota</taxon>
        <taxon>Clostridia</taxon>
        <taxon>Eubacteriales</taxon>
        <taxon>Clostridiaceae</taxon>
        <taxon>Hathewaya</taxon>
    </lineage>
</organism>
<keyword evidence="7" id="KW-0282">Flagellum</keyword>
<evidence type="ECO:0000256" key="2">
    <source>
        <dbReference type="ARBA" id="ARBA00020110"/>
    </source>
</evidence>
<gene>
    <name evidence="7" type="ORF">QOZ93_000990</name>
</gene>
<keyword evidence="8" id="KW-1185">Reference proteome</keyword>
<comment type="subcellular location">
    <subcellularLocation>
        <location evidence="4">Secreted</location>
    </subcellularLocation>
    <subcellularLocation>
        <location evidence="4">Bacterial flagellum</location>
    </subcellularLocation>
</comment>
<name>A0ABU0JQA4_HATLI</name>
<keyword evidence="4" id="KW-0964">Secreted</keyword>
<accession>A0ABU0JQA4</accession>
<dbReference type="PANTHER" id="PTHR42792">
    <property type="entry name" value="FLAGELLIN"/>
    <property type="match status" value="1"/>
</dbReference>
<dbReference type="InterPro" id="IPR046358">
    <property type="entry name" value="Flagellin_C"/>
</dbReference>
<feature type="domain" description="Flagellin C-terminal" evidence="6">
    <location>
        <begin position="182"/>
        <end position="267"/>
    </location>
</feature>
<evidence type="ECO:0000313" key="7">
    <source>
        <dbReference type="EMBL" id="MDQ0479250.1"/>
    </source>
</evidence>
<dbReference type="PRINTS" id="PR00207">
    <property type="entry name" value="FLAGELLIN"/>
</dbReference>
<dbReference type="SUPFAM" id="SSF64518">
    <property type="entry name" value="Phase 1 flagellin"/>
    <property type="match status" value="1"/>
</dbReference>
<dbReference type="InterPro" id="IPR001029">
    <property type="entry name" value="Flagellin_N"/>
</dbReference>
<dbReference type="Proteomes" id="UP001224418">
    <property type="component" value="Unassembled WGS sequence"/>
</dbReference>
<proteinExistence type="inferred from homology"/>
<dbReference type="Gene3D" id="6.10.10.10">
    <property type="entry name" value="Flagellar export chaperone, C-terminal domain"/>
    <property type="match status" value="1"/>
</dbReference>
<dbReference type="PANTHER" id="PTHR42792:SF2">
    <property type="entry name" value="FLAGELLIN"/>
    <property type="match status" value="1"/>
</dbReference>
<dbReference type="InterPro" id="IPR001492">
    <property type="entry name" value="Flagellin"/>
</dbReference>
<keyword evidence="3 4" id="KW-0975">Bacterial flagellum</keyword>
<feature type="domain" description="Flagellin N-terminal" evidence="5">
    <location>
        <begin position="5"/>
        <end position="135"/>
    </location>
</feature>
<dbReference type="EMBL" id="JAUSWN010000006">
    <property type="protein sequence ID" value="MDQ0479250.1"/>
    <property type="molecule type" value="Genomic_DNA"/>
</dbReference>
<keyword evidence="7" id="KW-0969">Cilium</keyword>
<dbReference type="InterPro" id="IPR042187">
    <property type="entry name" value="Flagellin_C_sub2"/>
</dbReference>
<dbReference type="Pfam" id="PF00700">
    <property type="entry name" value="Flagellin_C"/>
    <property type="match status" value="1"/>
</dbReference>
<dbReference type="RefSeq" id="WP_307355342.1">
    <property type="nucleotide sequence ID" value="NZ_BAAACJ010000012.1"/>
</dbReference>
<comment type="similarity">
    <text evidence="1 4">Belongs to the bacterial flagellin family.</text>
</comment>